<keyword evidence="6" id="KW-1185">Reference proteome</keyword>
<feature type="domain" description="SMP" evidence="4">
    <location>
        <begin position="196"/>
        <end position="254"/>
    </location>
</feature>
<dbReference type="InterPro" id="IPR007011">
    <property type="entry name" value="LEA_SMP_dom"/>
</dbReference>
<organism evidence="5 6">
    <name type="scientific">Lithospermum erythrorhizon</name>
    <name type="common">Purple gromwell</name>
    <name type="synonym">Lithospermum officinale var. erythrorhizon</name>
    <dbReference type="NCBI Taxonomy" id="34254"/>
    <lineage>
        <taxon>Eukaryota</taxon>
        <taxon>Viridiplantae</taxon>
        <taxon>Streptophyta</taxon>
        <taxon>Embryophyta</taxon>
        <taxon>Tracheophyta</taxon>
        <taxon>Spermatophyta</taxon>
        <taxon>Magnoliopsida</taxon>
        <taxon>eudicotyledons</taxon>
        <taxon>Gunneridae</taxon>
        <taxon>Pentapetalae</taxon>
        <taxon>asterids</taxon>
        <taxon>lamiids</taxon>
        <taxon>Boraginales</taxon>
        <taxon>Boraginaceae</taxon>
        <taxon>Boraginoideae</taxon>
        <taxon>Lithospermeae</taxon>
        <taxon>Lithospermum</taxon>
    </lineage>
</organism>
<comment type="caution">
    <text evidence="5">The sequence shown here is derived from an EMBL/GenBank/DDBJ whole genome shotgun (WGS) entry which is preliminary data.</text>
</comment>
<evidence type="ECO:0000256" key="1">
    <source>
        <dbReference type="ARBA" id="ARBA00010733"/>
    </source>
</evidence>
<dbReference type="AlphaFoldDB" id="A0AAV3QBB5"/>
<proteinExistence type="inferred from homology"/>
<name>A0AAV3QBB5_LITER</name>
<sequence length="257" mass="26903">MSQEQPRKTEEEQQPVNYGDVFPVSGNLAEKAITPEDAAMMQSAEARVFGQTQKGGPAAVMESAACKNERAGLVAHGDVTYIVGEEGVTVTDVEVPGQHVIIQSIAGQVIGQYTEPNPMMRSQRDTKQSEITIGEALQATCQTAGNKPVEQSDAAAIQAAEVRATGSSVIVLGGLSASAQSAAAYNEGIIGDQDKIKLSSVLRDATTKLAIDKAVTRDDAEGVITAELRNHPGMPTYPGGVAASVAAAARLNERDQR</sequence>
<dbReference type="PANTHER" id="PTHR31174:SF7">
    <property type="entry name" value="LATE EMBRYOGENESIS ABUNDANT PROTEIN 31-RELATED"/>
    <property type="match status" value="1"/>
</dbReference>
<feature type="compositionally biased region" description="Basic and acidic residues" evidence="3">
    <location>
        <begin position="1"/>
        <end position="11"/>
    </location>
</feature>
<dbReference type="Proteomes" id="UP001454036">
    <property type="component" value="Unassembled WGS sequence"/>
</dbReference>
<evidence type="ECO:0000259" key="4">
    <source>
        <dbReference type="Pfam" id="PF04927"/>
    </source>
</evidence>
<evidence type="ECO:0000313" key="6">
    <source>
        <dbReference type="Proteomes" id="UP001454036"/>
    </source>
</evidence>
<dbReference type="InterPro" id="IPR042971">
    <property type="entry name" value="LEA_SMP"/>
</dbReference>
<accession>A0AAV3QBB5</accession>
<gene>
    <name evidence="5" type="ORF">LIER_16993</name>
</gene>
<comment type="similarity">
    <text evidence="1">Belongs to the LEA type SMP family.</text>
</comment>
<reference evidence="5 6" key="1">
    <citation type="submission" date="2024-01" db="EMBL/GenBank/DDBJ databases">
        <title>The complete chloroplast genome sequence of Lithospermum erythrorhizon: insights into the phylogenetic relationship among Boraginaceae species and the maternal lineages of purple gromwells.</title>
        <authorList>
            <person name="Okada T."/>
            <person name="Watanabe K."/>
        </authorList>
    </citation>
    <scope>NUCLEOTIDE SEQUENCE [LARGE SCALE GENOMIC DNA]</scope>
</reference>
<dbReference type="Pfam" id="PF04927">
    <property type="entry name" value="SMP"/>
    <property type="match status" value="3"/>
</dbReference>
<evidence type="ECO:0000313" key="5">
    <source>
        <dbReference type="EMBL" id="GAA0160442.1"/>
    </source>
</evidence>
<evidence type="ECO:0000256" key="2">
    <source>
        <dbReference type="ARBA" id="ARBA00022737"/>
    </source>
</evidence>
<evidence type="ECO:0000256" key="3">
    <source>
        <dbReference type="SAM" id="MobiDB-lite"/>
    </source>
</evidence>
<feature type="region of interest" description="Disordered" evidence="3">
    <location>
        <begin position="1"/>
        <end position="22"/>
    </location>
</feature>
<feature type="domain" description="SMP" evidence="4">
    <location>
        <begin position="16"/>
        <end position="71"/>
    </location>
</feature>
<dbReference type="PANTHER" id="PTHR31174">
    <property type="entry name" value="SEED MATURATION FAMILY PROTEIN"/>
    <property type="match status" value="1"/>
</dbReference>
<feature type="domain" description="SMP" evidence="4">
    <location>
        <begin position="131"/>
        <end position="187"/>
    </location>
</feature>
<keyword evidence="2" id="KW-0677">Repeat</keyword>
<dbReference type="EMBL" id="BAABME010003886">
    <property type="protein sequence ID" value="GAA0160442.1"/>
    <property type="molecule type" value="Genomic_DNA"/>
</dbReference>
<protein>
    <recommendedName>
        <fullName evidence="4">SMP domain-containing protein</fullName>
    </recommendedName>
</protein>